<comment type="similarity">
    <text evidence="2 4">Belongs to the GerABKA family.</text>
</comment>
<dbReference type="PIRSF" id="PIRSF005690">
    <property type="entry name" value="GerBA"/>
    <property type="match status" value="1"/>
</dbReference>
<gene>
    <name evidence="6" type="ORF">IQ19_02785</name>
</gene>
<evidence type="ECO:0000256" key="5">
    <source>
        <dbReference type="SAM" id="Phobius"/>
    </source>
</evidence>
<comment type="caution">
    <text evidence="6">The sequence shown here is derived from an EMBL/GenBank/DDBJ whole genome shotgun (WGS) entry which is preliminary data.</text>
</comment>
<keyword evidence="3 4" id="KW-0472">Membrane</keyword>
<sequence length="535" mass="60540">MEDLISLPNMIFPFFRYAFIFLPKTETIKDDAKLTGDFFMKKELKKKKAFNDFDLEDLERSFSKSNDFKKSAYCNKKTGTNFSFIFFTTLTDQQIISKSILPGLLLGEFSKLDDLKKLLPSADIQICEDLSGTEQKLLNGYVMILVDDEEKKAAFIAAQKEFVRELGHAEVEHTVIGPKEAFVESFGQNLNLIRKRLPISELTIEEYSVGSISKTPVAVIYIAGITNEDNVNMVKERLENVDFDEITDSSYIVQLISDNSKSPFPQLLDTERPDRAAAVLAEGKVVIVVDGSPHVLITPTTFAEFFSSFEDYFLNWIVASFVRILRAFAVIFSIQITPIYVATLTYHQEMIPSDLMGTLVSSRQHIPLPPFYEALLLELVIELLREAGARLPTKVGQTIGIVGGIVIGTASVEAGLTSNVLLIFIALAALAAFATPVYKMNNTIRLLRFPFLFFANLWGLVGVLFCSCLLLTHMVRLTSLGRPFLQPFYPPRYRDLKDSFVRFPFSPLRPVYLRTQNPYRFHQEKTKKAKKDIDE</sequence>
<evidence type="ECO:0000256" key="1">
    <source>
        <dbReference type="ARBA" id="ARBA00004141"/>
    </source>
</evidence>
<accession>A0A562JSE7</accession>
<dbReference type="PANTHER" id="PTHR22550:SF5">
    <property type="entry name" value="LEUCINE ZIPPER PROTEIN 4"/>
    <property type="match status" value="1"/>
</dbReference>
<dbReference type="GO" id="GO:0009847">
    <property type="term" value="P:spore germination"/>
    <property type="evidence" value="ECO:0007669"/>
    <property type="project" value="UniProtKB-UniRule"/>
</dbReference>
<feature type="transmembrane region" description="Helical" evidence="5">
    <location>
        <begin position="324"/>
        <end position="346"/>
    </location>
</feature>
<protein>
    <submittedName>
        <fullName evidence="6">GerA spore germination protein</fullName>
    </submittedName>
</protein>
<keyword evidence="5" id="KW-1133">Transmembrane helix</keyword>
<evidence type="ECO:0000256" key="4">
    <source>
        <dbReference type="PIRNR" id="PIRNR005690"/>
    </source>
</evidence>
<reference evidence="6 7" key="1">
    <citation type="journal article" date="2015" name="Stand. Genomic Sci.">
        <title>Genomic Encyclopedia of Bacterial and Archaeal Type Strains, Phase III: the genomes of soil and plant-associated and newly described type strains.</title>
        <authorList>
            <person name="Whitman W.B."/>
            <person name="Woyke T."/>
            <person name="Klenk H.P."/>
            <person name="Zhou Y."/>
            <person name="Lilburn T.G."/>
            <person name="Beck B.J."/>
            <person name="De Vos P."/>
            <person name="Vandamme P."/>
            <person name="Eisen J.A."/>
            <person name="Garrity G."/>
            <person name="Hugenholtz P."/>
            <person name="Kyrpides N.C."/>
        </authorList>
    </citation>
    <scope>NUCLEOTIDE SEQUENCE [LARGE SCALE GENOMIC DNA]</scope>
    <source>
        <strain evidence="6 7">CGMCC 1.10115</strain>
    </source>
</reference>
<keyword evidence="5" id="KW-0812">Transmembrane</keyword>
<evidence type="ECO:0000256" key="2">
    <source>
        <dbReference type="ARBA" id="ARBA00005278"/>
    </source>
</evidence>
<name>A0A562JSE7_9BACI</name>
<evidence type="ECO:0000313" key="6">
    <source>
        <dbReference type="EMBL" id="TWH85844.1"/>
    </source>
</evidence>
<organism evidence="6 7">
    <name type="scientific">Cytobacillus oceanisediminis</name>
    <dbReference type="NCBI Taxonomy" id="665099"/>
    <lineage>
        <taxon>Bacteria</taxon>
        <taxon>Bacillati</taxon>
        <taxon>Bacillota</taxon>
        <taxon>Bacilli</taxon>
        <taxon>Bacillales</taxon>
        <taxon>Bacillaceae</taxon>
        <taxon>Cytobacillus</taxon>
    </lineage>
</organism>
<feature type="transmembrane region" description="Helical" evidence="5">
    <location>
        <begin position="450"/>
        <end position="472"/>
    </location>
</feature>
<dbReference type="PANTHER" id="PTHR22550">
    <property type="entry name" value="SPORE GERMINATION PROTEIN"/>
    <property type="match status" value="1"/>
</dbReference>
<comment type="subcellular location">
    <subcellularLocation>
        <location evidence="4">Cell membrane</location>
    </subcellularLocation>
    <subcellularLocation>
        <location evidence="1">Membrane</location>
        <topology evidence="1">Multi-pass membrane protein</topology>
    </subcellularLocation>
</comment>
<dbReference type="GO" id="GO:0005886">
    <property type="term" value="C:plasma membrane"/>
    <property type="evidence" value="ECO:0007669"/>
    <property type="project" value="UniProtKB-SubCell"/>
</dbReference>
<feature type="transmembrane region" description="Helical" evidence="5">
    <location>
        <begin position="420"/>
        <end position="438"/>
    </location>
</feature>
<dbReference type="InterPro" id="IPR004995">
    <property type="entry name" value="Spore_Ger"/>
</dbReference>
<evidence type="ECO:0000256" key="3">
    <source>
        <dbReference type="ARBA" id="ARBA00023136"/>
    </source>
</evidence>
<dbReference type="EMBL" id="VLKI01000007">
    <property type="protein sequence ID" value="TWH85844.1"/>
    <property type="molecule type" value="Genomic_DNA"/>
</dbReference>
<dbReference type="Pfam" id="PF03323">
    <property type="entry name" value="GerA"/>
    <property type="match status" value="1"/>
</dbReference>
<dbReference type="Proteomes" id="UP000318667">
    <property type="component" value="Unassembled WGS sequence"/>
</dbReference>
<dbReference type="InterPro" id="IPR050768">
    <property type="entry name" value="UPF0353/GerABKA_families"/>
</dbReference>
<evidence type="ECO:0000313" key="7">
    <source>
        <dbReference type="Proteomes" id="UP000318667"/>
    </source>
</evidence>
<proteinExistence type="inferred from homology"/>
<dbReference type="AlphaFoldDB" id="A0A562JSE7"/>
<keyword evidence="7" id="KW-1185">Reference proteome</keyword>